<evidence type="ECO:0000313" key="1">
    <source>
        <dbReference type="EMBL" id="CAB4202229.1"/>
    </source>
</evidence>
<accession>A0A6J5RV44</accession>
<sequence length="147" mass="16114">MEAIYAAARYGLKGDSLAMAAGLMPSQYRYLQEFDPLVEMAEMKGRAESEMNAAKALYDAAAAGDTKAALDILKHQHGWVAKQQIDVNIDQQISITGALERAQLRVIEGLYTDVPPLEDKTRHANNHLLSPRRDGIDDAAVVAGYQE</sequence>
<protein>
    <submittedName>
        <fullName evidence="1">Uncharacterized protein</fullName>
    </submittedName>
</protein>
<name>A0A6J5RV44_9CAUD</name>
<organism evidence="1">
    <name type="scientific">uncultured Caudovirales phage</name>
    <dbReference type="NCBI Taxonomy" id="2100421"/>
    <lineage>
        <taxon>Viruses</taxon>
        <taxon>Duplodnaviria</taxon>
        <taxon>Heunggongvirae</taxon>
        <taxon>Uroviricota</taxon>
        <taxon>Caudoviricetes</taxon>
        <taxon>Peduoviridae</taxon>
        <taxon>Maltschvirus</taxon>
        <taxon>Maltschvirus maltsch</taxon>
    </lineage>
</organism>
<reference evidence="1" key="1">
    <citation type="submission" date="2020-05" db="EMBL/GenBank/DDBJ databases">
        <authorList>
            <person name="Chiriac C."/>
            <person name="Salcher M."/>
            <person name="Ghai R."/>
            <person name="Kavagutti S V."/>
        </authorList>
    </citation>
    <scope>NUCLEOTIDE SEQUENCE</scope>
</reference>
<gene>
    <name evidence="1" type="ORF">UFOVP1366_10</name>
</gene>
<proteinExistence type="predicted"/>
<dbReference type="EMBL" id="LR797326">
    <property type="protein sequence ID" value="CAB4202229.1"/>
    <property type="molecule type" value="Genomic_DNA"/>
</dbReference>